<evidence type="ECO:0000313" key="3">
    <source>
        <dbReference type="Proteomes" id="UP000034207"/>
    </source>
</evidence>
<feature type="region of interest" description="Disordered" evidence="1">
    <location>
        <begin position="36"/>
        <end position="62"/>
    </location>
</feature>
<protein>
    <submittedName>
        <fullName evidence="2">Uncharacterized protein</fullName>
    </submittedName>
</protein>
<dbReference type="STRING" id="1618345.UT18_C0004G0051"/>
<evidence type="ECO:0000256" key="1">
    <source>
        <dbReference type="SAM" id="MobiDB-lite"/>
    </source>
</evidence>
<organism evidence="2 3">
    <name type="scientific">candidate division CPR2 bacterium GW2011_GWC2_39_10</name>
    <dbReference type="NCBI Taxonomy" id="1618345"/>
    <lineage>
        <taxon>Bacteria</taxon>
        <taxon>Bacteria division CPR2</taxon>
    </lineage>
</organism>
<evidence type="ECO:0000313" key="2">
    <source>
        <dbReference type="EMBL" id="KKQ95099.1"/>
    </source>
</evidence>
<name>A0A0G0PAF7_UNCC2</name>
<proteinExistence type="predicted"/>
<dbReference type="AlphaFoldDB" id="A0A0G0PAF7"/>
<comment type="caution">
    <text evidence="2">The sequence shown here is derived from an EMBL/GenBank/DDBJ whole genome shotgun (WGS) entry which is preliminary data.</text>
</comment>
<reference evidence="2 3" key="1">
    <citation type="journal article" date="2015" name="Nature">
        <title>rRNA introns, odd ribosomes, and small enigmatic genomes across a large radiation of phyla.</title>
        <authorList>
            <person name="Brown C.T."/>
            <person name="Hug L.A."/>
            <person name="Thomas B.C."/>
            <person name="Sharon I."/>
            <person name="Castelle C.J."/>
            <person name="Singh A."/>
            <person name="Wilkins M.J."/>
            <person name="Williams K.H."/>
            <person name="Banfield J.F."/>
        </authorList>
    </citation>
    <scope>NUCLEOTIDE SEQUENCE [LARGE SCALE GENOMIC DNA]</scope>
</reference>
<gene>
    <name evidence="2" type="ORF">UT18_C0004G0051</name>
</gene>
<dbReference type="Proteomes" id="UP000034207">
    <property type="component" value="Unassembled WGS sequence"/>
</dbReference>
<accession>A0A0G0PAF7</accession>
<dbReference type="EMBL" id="LBVV01000004">
    <property type="protein sequence ID" value="KKQ95099.1"/>
    <property type="molecule type" value="Genomic_DNA"/>
</dbReference>
<sequence>MGLWVSLRKSPAAAGRLCQSHHITVIPATSLSFPPVSFGTHQDGRRRESSQENIKSSKIKGS</sequence>